<dbReference type="Proteomes" id="UP000077961">
    <property type="component" value="Unassembled WGS sequence"/>
</dbReference>
<comment type="caution">
    <text evidence="1">The sequence shown here is derived from an EMBL/GenBank/DDBJ whole genome shotgun (WGS) entry which is preliminary data.</text>
</comment>
<proteinExistence type="predicted"/>
<reference evidence="3 4" key="1">
    <citation type="submission" date="2016-04" db="EMBL/GenBank/DDBJ databases">
        <title>Reclassification of Paraburkholderia panaciterrae (Farh et al. 2015) Dobritsa &amp; Samadpour 2016 as a later homotypic synonym of Paraburkholderia ginsengiterrae (Farh et al. 2015) Dobritsa &amp; Samadpour 2016.</title>
        <authorList>
            <person name="Dobritsa A.P."/>
            <person name="Kutumbaka K."/>
            <person name="Samadpour M."/>
        </authorList>
    </citation>
    <scope>NUCLEOTIDE SEQUENCE [LARGE SCALE GENOMIC DNA]</scope>
    <source>
        <strain evidence="1 4">DCY85</strain>
        <strain evidence="2 3">DCY85-1</strain>
    </source>
</reference>
<evidence type="ECO:0000313" key="1">
    <source>
        <dbReference type="EMBL" id="OAJ52224.1"/>
    </source>
</evidence>
<dbReference type="RefSeq" id="WP_064265156.1">
    <property type="nucleotide sequence ID" value="NZ_LXJZ01000020.1"/>
</dbReference>
<dbReference type="OrthoDB" id="9006201at2"/>
<organism evidence="1 4">
    <name type="scientific">Paraburkholderia ginsengiterrae</name>
    <dbReference type="NCBI Taxonomy" id="1462993"/>
    <lineage>
        <taxon>Bacteria</taxon>
        <taxon>Pseudomonadati</taxon>
        <taxon>Pseudomonadota</taxon>
        <taxon>Betaproteobacteria</taxon>
        <taxon>Burkholderiales</taxon>
        <taxon>Burkholderiaceae</taxon>
        <taxon>Paraburkholderia</taxon>
    </lineage>
</organism>
<dbReference type="EMBL" id="LXJZ01000020">
    <property type="protein sequence ID" value="OAJ63491.1"/>
    <property type="molecule type" value="Genomic_DNA"/>
</dbReference>
<protein>
    <submittedName>
        <fullName evidence="1">Uncharacterized protein</fullName>
    </submittedName>
</protein>
<evidence type="ECO:0000313" key="4">
    <source>
        <dbReference type="Proteomes" id="UP000078116"/>
    </source>
</evidence>
<evidence type="ECO:0000313" key="3">
    <source>
        <dbReference type="Proteomes" id="UP000077961"/>
    </source>
</evidence>
<sequence length="112" mass="12119">MTFATTTMNGAREPVPESLQTLAEYLELSLDKAASVVMMRHTNAVCTVYLGDPSGPLEEMKRAGTIAIPLANEMLELTSSGLNQMPIGGQAYRFVRTFTQVEDTAAVIFSTT</sequence>
<dbReference type="EMBL" id="LXKA01000382">
    <property type="protein sequence ID" value="OAJ52224.1"/>
    <property type="molecule type" value="Genomic_DNA"/>
</dbReference>
<keyword evidence="3" id="KW-1185">Reference proteome</keyword>
<gene>
    <name evidence="2" type="ORF">A6V36_18595</name>
    <name evidence="1" type="ORF">A6V37_10775</name>
</gene>
<dbReference type="Proteomes" id="UP000078116">
    <property type="component" value="Unassembled WGS sequence"/>
</dbReference>
<name>A0A1A9MXT3_9BURK</name>
<accession>A0A1A9MXT3</accession>
<dbReference type="AlphaFoldDB" id="A0A1A9MXT3"/>
<evidence type="ECO:0000313" key="2">
    <source>
        <dbReference type="EMBL" id="OAJ63491.1"/>
    </source>
</evidence>